<dbReference type="OrthoDB" id="6387072at2"/>
<feature type="signal peptide" evidence="1">
    <location>
        <begin position="1"/>
        <end position="21"/>
    </location>
</feature>
<protein>
    <recommendedName>
        <fullName evidence="4">Xylosidase/arabinosidase</fullName>
    </recommendedName>
</protein>
<dbReference type="Gene3D" id="3.20.20.80">
    <property type="entry name" value="Glycosidases"/>
    <property type="match status" value="1"/>
</dbReference>
<feature type="chain" id="PRO_5002893169" description="Xylosidase/arabinosidase" evidence="1">
    <location>
        <begin position="22"/>
        <end position="779"/>
    </location>
</feature>
<dbReference type="RefSeq" id="WP_007418129.1">
    <property type="nucleotide sequence ID" value="NZ_ABOX02000056.1"/>
</dbReference>
<keyword evidence="3" id="KW-1185">Reference proteome</keyword>
<evidence type="ECO:0000313" key="2">
    <source>
        <dbReference type="EMBL" id="EEF57825.1"/>
    </source>
</evidence>
<comment type="caution">
    <text evidence="2">The sequence shown here is derived from an EMBL/GenBank/DDBJ whole genome shotgun (WGS) entry which is preliminary data.</text>
</comment>
<keyword evidence="1" id="KW-0732">Signal</keyword>
<evidence type="ECO:0000256" key="1">
    <source>
        <dbReference type="SAM" id="SignalP"/>
    </source>
</evidence>
<proteinExistence type="predicted"/>
<reference evidence="2 3" key="1">
    <citation type="journal article" date="2011" name="J. Bacteriol.">
        <title>Genome sequence of 'Pedosphaera parvula' Ellin514, an aerobic Verrucomicrobial isolate from pasture soil.</title>
        <authorList>
            <person name="Kant R."/>
            <person name="van Passel M.W."/>
            <person name="Sangwan P."/>
            <person name="Palva A."/>
            <person name="Lucas S."/>
            <person name="Copeland A."/>
            <person name="Lapidus A."/>
            <person name="Glavina Del Rio T."/>
            <person name="Dalin E."/>
            <person name="Tice H."/>
            <person name="Bruce D."/>
            <person name="Goodwin L."/>
            <person name="Pitluck S."/>
            <person name="Chertkov O."/>
            <person name="Larimer F.W."/>
            <person name="Land M.L."/>
            <person name="Hauser L."/>
            <person name="Brettin T.S."/>
            <person name="Detter J.C."/>
            <person name="Han S."/>
            <person name="de Vos W.M."/>
            <person name="Janssen P.H."/>
            <person name="Smidt H."/>
        </authorList>
    </citation>
    <scope>NUCLEOTIDE SEQUENCE [LARGE SCALE GENOMIC DNA]</scope>
    <source>
        <strain evidence="2 3">Ellin514</strain>
    </source>
</reference>
<dbReference type="Proteomes" id="UP000003688">
    <property type="component" value="Unassembled WGS sequence"/>
</dbReference>
<accession>B9XQP3</accession>
<name>B9XQP3_PEDPL</name>
<dbReference type="AlphaFoldDB" id="B9XQP3"/>
<evidence type="ECO:0000313" key="3">
    <source>
        <dbReference type="Proteomes" id="UP000003688"/>
    </source>
</evidence>
<dbReference type="InterPro" id="IPR013783">
    <property type="entry name" value="Ig-like_fold"/>
</dbReference>
<dbReference type="Gene3D" id="2.60.40.10">
    <property type="entry name" value="Immunoglobulins"/>
    <property type="match status" value="1"/>
</dbReference>
<organism evidence="2 3">
    <name type="scientific">Pedosphaera parvula (strain Ellin514)</name>
    <dbReference type="NCBI Taxonomy" id="320771"/>
    <lineage>
        <taxon>Bacteria</taxon>
        <taxon>Pseudomonadati</taxon>
        <taxon>Verrucomicrobiota</taxon>
        <taxon>Pedosphaerae</taxon>
        <taxon>Pedosphaerales</taxon>
        <taxon>Pedosphaeraceae</taxon>
        <taxon>Pedosphaera</taxon>
    </lineage>
</organism>
<dbReference type="STRING" id="320771.Cflav_PD0807"/>
<dbReference type="Pfam" id="PF17957">
    <property type="entry name" value="Big_7"/>
    <property type="match status" value="1"/>
</dbReference>
<dbReference type="Gene3D" id="2.60.120.260">
    <property type="entry name" value="Galactose-binding domain-like"/>
    <property type="match status" value="1"/>
</dbReference>
<dbReference type="CDD" id="cd11576">
    <property type="entry name" value="GH99_GH71_like_2"/>
    <property type="match status" value="1"/>
</dbReference>
<gene>
    <name evidence="2" type="ORF">Cflav_PD0807</name>
</gene>
<sequence length="779" mass="84547" precursor="true">MKSNLVLLTGLMFGICFSAPAQTRLKISAIKPGTERVQLISNGDFQFQGPLVNTNYPSPIGWSRSGDIFATAGSNTVPVNGNVVAKAQVDGGAPVSGYNQLVTLEPATAYVFSAYLWNLGNAANHVNTVIDFNDAPSEPQVILSYSDSEADKGYFVYNSFNTSTTGTNIVVRAFYDGLVGTGTAPGYFPVAAQWDNLAITRATDFIAPQASNSTATLRPLVTITSPTNGALLYFNNQNPTLTITASATDLDGTITNVQFFVGPTKIGERSSNPWSVTWSNPVSGTCVLTVLATDNSGATTLSAPVSVSSSVSTSASFSLSISPAGTNVLLSWPSNAAPMIVQASSNLSTPILWRNVTNATVVTNNPNTWILPANNTRQFFQLVSEVDPTTMYHKLLMGYQGWFACPNDGSAPNRWVHWFRNNNPAATNATFDLWPDTSELDPDELFATSLTYSNGSPAKLYSAFNQKTVMRHFKWMQDNHLDGVFLQRFTGELSDPAFFALRNQVTANVRAGAEAHGRVFAIMYDISGQPTNTLVSQLTNDWTYLVNNLHITDSPFYLKHNGKPVIAIWGFGFSGRDDTPQQGQQAINFFKSAGCTVMGGLPTYWRTLNNDTQTNAAWSPVFRSFDIISPWSVGRYGDNSGADNFRLNQIVPDLAAATSAGREYMPVIFPGFSWTNLNSGPFNQIPRNGGTFYWRQAYNAVRSGCTMIYGAMFDEVDEGTAMFKIAPTPAQLPAQGTFVPLNIDGTNLPSDWYLKLANEAGKMLRGETPIQSTMPISPQ</sequence>
<evidence type="ECO:0008006" key="4">
    <source>
        <dbReference type="Google" id="ProtNLM"/>
    </source>
</evidence>
<dbReference type="EMBL" id="ABOX02000056">
    <property type="protein sequence ID" value="EEF57825.1"/>
    <property type="molecule type" value="Genomic_DNA"/>
</dbReference>